<protein>
    <recommendedName>
        <fullName evidence="10">IMP dehydrogenase/GMP reductase domain-containing protein</fullName>
    </recommendedName>
</protein>
<comment type="cofactor">
    <cofactor evidence="1">
        <name>K(+)</name>
        <dbReference type="ChEBI" id="CHEBI:29103"/>
    </cofactor>
</comment>
<dbReference type="GO" id="GO:0006183">
    <property type="term" value="P:GTP biosynthetic process"/>
    <property type="evidence" value="ECO:0007669"/>
    <property type="project" value="TreeGrafter"/>
</dbReference>
<dbReference type="GO" id="GO:0003938">
    <property type="term" value="F:IMP dehydrogenase activity"/>
    <property type="evidence" value="ECO:0007669"/>
    <property type="project" value="UniProtKB-EC"/>
</dbReference>
<comment type="catalytic activity">
    <reaction evidence="9">
        <text>IMP + NAD(+) + H2O = XMP + NADH + H(+)</text>
        <dbReference type="Rhea" id="RHEA:11708"/>
        <dbReference type="ChEBI" id="CHEBI:15377"/>
        <dbReference type="ChEBI" id="CHEBI:15378"/>
        <dbReference type="ChEBI" id="CHEBI:57464"/>
        <dbReference type="ChEBI" id="CHEBI:57540"/>
        <dbReference type="ChEBI" id="CHEBI:57945"/>
        <dbReference type="ChEBI" id="CHEBI:58053"/>
        <dbReference type="EC" id="1.1.1.205"/>
    </reaction>
</comment>
<dbReference type="InterPro" id="IPR001093">
    <property type="entry name" value="IMP_DH_GMPRt"/>
</dbReference>
<gene>
    <name evidence="11" type="ORF">LCMAC202_00550</name>
</gene>
<dbReference type="SMART" id="SM01240">
    <property type="entry name" value="IMPDH"/>
    <property type="match status" value="1"/>
</dbReference>
<name>A0A481YX72_9VIRU</name>
<dbReference type="PROSITE" id="PS00487">
    <property type="entry name" value="IMP_DH_GMP_RED"/>
    <property type="match status" value="1"/>
</dbReference>
<dbReference type="GO" id="GO:0006177">
    <property type="term" value="P:GMP biosynthetic process"/>
    <property type="evidence" value="ECO:0007669"/>
    <property type="project" value="UniProtKB-KW"/>
</dbReference>
<dbReference type="InterPro" id="IPR005990">
    <property type="entry name" value="IMP_DH"/>
</dbReference>
<evidence type="ECO:0000256" key="6">
    <source>
        <dbReference type="ARBA" id="ARBA00023002"/>
    </source>
</evidence>
<dbReference type="InterPro" id="IPR046342">
    <property type="entry name" value="CBS_dom_sf"/>
</dbReference>
<dbReference type="FunFam" id="3.20.20.70:FF:000424">
    <property type="entry name" value="Inosine-5'-monophosphate dehydrogenase 2"/>
    <property type="match status" value="1"/>
</dbReference>
<dbReference type="SUPFAM" id="SSF54631">
    <property type="entry name" value="CBS-domain pair"/>
    <property type="match status" value="1"/>
</dbReference>
<sequence>MKVLLDIKITLKSFIESTMNRKNYDLFANAAEKGKAYTFSDITLRDIPSNILPTKTDTTCLVTTHYTLKKPLISAAMDTVTEAEMAVTMAKNGGLGVIHRNLSVDDQVSQVAWVRRQVHYGGKITLPTSFNQNNTVAELQRASSENGWSYTSFPIVDDASCLVGMITKDELEFVSGGNPELKAIMKPLGKLFVGDVNTDAEKAFEIMSTNKVKKLPLCDTAGCLNGMYVWADVRKNQETRSQFSLDTSGRLLVAAAVGPGLFERERIDKLVEVCCPILVVDCSHGACVEVVEQIQYIRQIAPKVDIIAGNVASYDSALYLLVHACPDALKVGIGPGSICTTRRVTGHGVPQLTAIFEVYRAILVYLRAHCTSIPIIADGGITCAGDIVKTFIVGADCVMLGSMLAGTDEAPGTVTTQGTKKYKSYRGMGSRSAMAERSGSRARYFKGNTGTELVTKQQQTKITPEGIEGLVEYKGTVTSIMDEICGGIQSGMAHSNAMTIPELRESARVWVQTVAGHIEGNPHSVIERV</sequence>
<dbReference type="CDD" id="cd00381">
    <property type="entry name" value="IMPDH"/>
    <property type="match status" value="1"/>
</dbReference>
<keyword evidence="6" id="KW-0560">Oxidoreductase</keyword>
<keyword evidence="3" id="KW-0332">GMP biosynthesis</keyword>
<evidence type="ECO:0000256" key="8">
    <source>
        <dbReference type="ARBA" id="ARBA00023122"/>
    </source>
</evidence>
<evidence type="ECO:0000256" key="4">
    <source>
        <dbReference type="ARBA" id="ARBA00022755"/>
    </source>
</evidence>
<feature type="domain" description="IMP dehydrogenase/GMP reductase" evidence="10">
    <location>
        <begin position="36"/>
        <end position="523"/>
    </location>
</feature>
<evidence type="ECO:0000256" key="9">
    <source>
        <dbReference type="ARBA" id="ARBA00048028"/>
    </source>
</evidence>
<keyword evidence="8" id="KW-0129">CBS domain</keyword>
<proteinExistence type="inferred from homology"/>
<dbReference type="PIRSF" id="PIRSF000130">
    <property type="entry name" value="IMPDH"/>
    <property type="match status" value="1"/>
</dbReference>
<dbReference type="PANTHER" id="PTHR11911">
    <property type="entry name" value="INOSINE-5-MONOPHOSPHATE DEHYDROGENASE RELATED"/>
    <property type="match status" value="1"/>
</dbReference>
<dbReference type="CDD" id="cd04601">
    <property type="entry name" value="CBS_pair_IMPDH"/>
    <property type="match status" value="1"/>
</dbReference>
<dbReference type="InterPro" id="IPR015875">
    <property type="entry name" value="IMP_DH/GMP_Rdtase_CS"/>
</dbReference>
<dbReference type="PANTHER" id="PTHR11911:SF111">
    <property type="entry name" value="INOSINE-5'-MONOPHOSPHATE DEHYDROGENASE"/>
    <property type="match status" value="1"/>
</dbReference>
<comment type="similarity">
    <text evidence="2">Belongs to the IMPDH/GMPR family.</text>
</comment>
<evidence type="ECO:0000259" key="10">
    <source>
        <dbReference type="Pfam" id="PF00478"/>
    </source>
</evidence>
<evidence type="ECO:0000256" key="7">
    <source>
        <dbReference type="ARBA" id="ARBA00023027"/>
    </source>
</evidence>
<evidence type="ECO:0000256" key="1">
    <source>
        <dbReference type="ARBA" id="ARBA00001958"/>
    </source>
</evidence>
<keyword evidence="5" id="KW-0630">Potassium</keyword>
<keyword evidence="4" id="KW-0658">Purine biosynthesis</keyword>
<dbReference type="Gene3D" id="3.20.20.70">
    <property type="entry name" value="Aldolase class I"/>
    <property type="match status" value="1"/>
</dbReference>
<dbReference type="SUPFAM" id="SSF51412">
    <property type="entry name" value="Inosine monophosphate dehydrogenase (IMPDH)"/>
    <property type="match status" value="1"/>
</dbReference>
<accession>A0A481YX72</accession>
<evidence type="ECO:0000256" key="3">
    <source>
        <dbReference type="ARBA" id="ARBA00022749"/>
    </source>
</evidence>
<dbReference type="EMBL" id="MK500369">
    <property type="protein sequence ID" value="QBK87719.1"/>
    <property type="molecule type" value="Genomic_DNA"/>
</dbReference>
<evidence type="ECO:0000256" key="2">
    <source>
        <dbReference type="ARBA" id="ARBA00005502"/>
    </source>
</evidence>
<evidence type="ECO:0000256" key="5">
    <source>
        <dbReference type="ARBA" id="ARBA00022958"/>
    </source>
</evidence>
<evidence type="ECO:0000313" key="11">
    <source>
        <dbReference type="EMBL" id="QBK87719.1"/>
    </source>
</evidence>
<keyword evidence="7" id="KW-0520">NAD</keyword>
<dbReference type="Pfam" id="PF00478">
    <property type="entry name" value="IMPDH"/>
    <property type="match status" value="1"/>
</dbReference>
<dbReference type="InterPro" id="IPR013785">
    <property type="entry name" value="Aldolase_TIM"/>
</dbReference>
<organism evidence="11">
    <name type="scientific">Marseillevirus LCMAC202</name>
    <dbReference type="NCBI Taxonomy" id="2506606"/>
    <lineage>
        <taxon>Viruses</taxon>
        <taxon>Varidnaviria</taxon>
        <taxon>Bamfordvirae</taxon>
        <taxon>Nucleocytoviricota</taxon>
        <taxon>Megaviricetes</taxon>
        <taxon>Pimascovirales</taxon>
        <taxon>Pimascovirales incertae sedis</taxon>
        <taxon>Marseilleviridae</taxon>
    </lineage>
</organism>
<reference evidence="11" key="1">
    <citation type="journal article" date="2019" name="MBio">
        <title>Virus Genomes from Deep Sea Sediments Expand the Ocean Megavirome and Support Independent Origins of Viral Gigantism.</title>
        <authorList>
            <person name="Backstrom D."/>
            <person name="Yutin N."/>
            <person name="Jorgensen S.L."/>
            <person name="Dharamshi J."/>
            <person name="Homa F."/>
            <person name="Zaremba-Niedwiedzka K."/>
            <person name="Spang A."/>
            <person name="Wolf Y.I."/>
            <person name="Koonin E.V."/>
            <person name="Ettema T.J."/>
        </authorList>
    </citation>
    <scope>NUCLEOTIDE SEQUENCE</scope>
</reference>